<name>A0A1Z5KS98_FISSO</name>
<accession>A0A1Z5KS98</accession>
<protein>
    <submittedName>
        <fullName evidence="3">Anaphase-promoting complex subunit 7</fullName>
    </submittedName>
</protein>
<evidence type="ECO:0000259" key="1">
    <source>
        <dbReference type="Pfam" id="PF00462"/>
    </source>
</evidence>
<evidence type="ECO:0000259" key="2">
    <source>
        <dbReference type="Pfam" id="PF13417"/>
    </source>
</evidence>
<feature type="domain" description="GST N-terminal" evidence="2">
    <location>
        <begin position="168"/>
        <end position="241"/>
    </location>
</feature>
<dbReference type="Pfam" id="PF13417">
    <property type="entry name" value="GST_N_3"/>
    <property type="match status" value="1"/>
</dbReference>
<dbReference type="EMBL" id="BDSP01000286">
    <property type="protein sequence ID" value="GAX29200.1"/>
    <property type="molecule type" value="Genomic_DNA"/>
</dbReference>
<dbReference type="AlphaFoldDB" id="A0A1Z5KS98"/>
<dbReference type="PANTHER" id="PTHR45288:SF1">
    <property type="entry name" value="THIOREDOXIN FAMILY PROTEIN"/>
    <property type="match status" value="1"/>
</dbReference>
<sequence length="407" mass="44836">MSIPGPLDTLTSGLVSIVRLTQGVTVTQTDPIQRSIKYLYDIENDRDCRQVRERLTELDLCVTTVLPAAPNSKIWSTQKYPPPPSSTLPHMVLANGESLSGAAEILDYLDMKYSSSRATDTTDQTLAATAKLILLDVGNYLAVLLRYGRGRQVIAAARPDYAEQPLLLYSYEGNQFCRLVREVLCELDIPYELRNAGKQSPRRAELAKRGSTLCPFLVDPNTGTSMPESKEIVAYLYQTYARWTPPNELLQWASDVVLPTVRPLLALVAPWQAGSRGADPEQYAQSIQQAISQIDAMTALHPVVVYTYDLSPFCTETKALLGRLKLEYKEISLGLEWIPGLLKEPVLRAALLEKTGQSSLPHIFIGGESIGGLFSGTPGLVPLLEQDQLGSKVTAAQAKTKLFEKKL</sequence>
<dbReference type="Gene3D" id="3.40.30.10">
    <property type="entry name" value="Glutaredoxin"/>
    <property type="match status" value="2"/>
</dbReference>
<feature type="domain" description="Glutaredoxin" evidence="1">
    <location>
        <begin position="303"/>
        <end position="370"/>
    </location>
</feature>
<dbReference type="InterPro" id="IPR036249">
    <property type="entry name" value="Thioredoxin-like_sf"/>
</dbReference>
<organism evidence="3 4">
    <name type="scientific">Fistulifera solaris</name>
    <name type="common">Oleaginous diatom</name>
    <dbReference type="NCBI Taxonomy" id="1519565"/>
    <lineage>
        <taxon>Eukaryota</taxon>
        <taxon>Sar</taxon>
        <taxon>Stramenopiles</taxon>
        <taxon>Ochrophyta</taxon>
        <taxon>Bacillariophyta</taxon>
        <taxon>Bacillariophyceae</taxon>
        <taxon>Bacillariophycidae</taxon>
        <taxon>Naviculales</taxon>
        <taxon>Naviculaceae</taxon>
        <taxon>Fistulifera</taxon>
    </lineage>
</organism>
<proteinExistence type="predicted"/>
<keyword evidence="4" id="KW-1185">Reference proteome</keyword>
<dbReference type="InParanoid" id="A0A1Z5KS98"/>
<dbReference type="OrthoDB" id="422574at2759"/>
<dbReference type="CDD" id="cd02066">
    <property type="entry name" value="GRX_family"/>
    <property type="match status" value="1"/>
</dbReference>
<dbReference type="InterPro" id="IPR002109">
    <property type="entry name" value="Glutaredoxin"/>
</dbReference>
<dbReference type="Pfam" id="PF00462">
    <property type="entry name" value="Glutaredoxin"/>
    <property type="match status" value="1"/>
</dbReference>
<dbReference type="PANTHER" id="PTHR45288">
    <property type="entry name" value="THIOREDOXIN FAMILY PROTEIN"/>
    <property type="match status" value="1"/>
</dbReference>
<evidence type="ECO:0000313" key="4">
    <source>
        <dbReference type="Proteomes" id="UP000198406"/>
    </source>
</evidence>
<dbReference type="PROSITE" id="PS51354">
    <property type="entry name" value="GLUTAREDOXIN_2"/>
    <property type="match status" value="2"/>
</dbReference>
<gene>
    <name evidence="3" type="ORF">FisN_28Lh029</name>
</gene>
<dbReference type="InterPro" id="IPR004045">
    <property type="entry name" value="Glutathione_S-Trfase_N"/>
</dbReference>
<evidence type="ECO:0000313" key="3">
    <source>
        <dbReference type="EMBL" id="GAX29200.1"/>
    </source>
</evidence>
<dbReference type="SUPFAM" id="SSF52833">
    <property type="entry name" value="Thioredoxin-like"/>
    <property type="match status" value="2"/>
</dbReference>
<comment type="caution">
    <text evidence="3">The sequence shown here is derived from an EMBL/GenBank/DDBJ whole genome shotgun (WGS) entry which is preliminary data.</text>
</comment>
<dbReference type="Proteomes" id="UP000198406">
    <property type="component" value="Unassembled WGS sequence"/>
</dbReference>
<reference evidence="3 4" key="1">
    <citation type="journal article" date="2015" name="Plant Cell">
        <title>Oil accumulation by the oleaginous diatom Fistulifera solaris as revealed by the genome and transcriptome.</title>
        <authorList>
            <person name="Tanaka T."/>
            <person name="Maeda Y."/>
            <person name="Veluchamy A."/>
            <person name="Tanaka M."/>
            <person name="Abida H."/>
            <person name="Marechal E."/>
            <person name="Bowler C."/>
            <person name="Muto M."/>
            <person name="Sunaga Y."/>
            <person name="Tanaka M."/>
            <person name="Yoshino T."/>
            <person name="Taniguchi T."/>
            <person name="Fukuda Y."/>
            <person name="Nemoto M."/>
            <person name="Matsumoto M."/>
            <person name="Wong P.S."/>
            <person name="Aburatani S."/>
            <person name="Fujibuchi W."/>
        </authorList>
    </citation>
    <scope>NUCLEOTIDE SEQUENCE [LARGE SCALE GENOMIC DNA]</scope>
    <source>
        <strain evidence="3 4">JPCC DA0580</strain>
    </source>
</reference>